<reference evidence="3" key="1">
    <citation type="submission" date="2022-11" db="UniProtKB">
        <authorList>
            <consortium name="WormBaseParasite"/>
        </authorList>
    </citation>
    <scope>IDENTIFICATION</scope>
</reference>
<keyword evidence="2" id="KW-1185">Reference proteome</keyword>
<dbReference type="Proteomes" id="UP000887577">
    <property type="component" value="Unplaced"/>
</dbReference>
<evidence type="ECO:0000313" key="2">
    <source>
        <dbReference type="Proteomes" id="UP000887577"/>
    </source>
</evidence>
<dbReference type="WBParaSite" id="PSU_v2.g7674.t1">
    <property type="protein sequence ID" value="PSU_v2.g7674.t1"/>
    <property type="gene ID" value="PSU_v2.g7674"/>
</dbReference>
<protein>
    <submittedName>
        <fullName evidence="3">Uncharacterized protein</fullName>
    </submittedName>
</protein>
<feature type="region of interest" description="Disordered" evidence="1">
    <location>
        <begin position="224"/>
        <end position="301"/>
    </location>
</feature>
<dbReference type="AlphaFoldDB" id="A0A914Z6Z2"/>
<organism evidence="2 3">
    <name type="scientific">Panagrolaimus superbus</name>
    <dbReference type="NCBI Taxonomy" id="310955"/>
    <lineage>
        <taxon>Eukaryota</taxon>
        <taxon>Metazoa</taxon>
        <taxon>Ecdysozoa</taxon>
        <taxon>Nematoda</taxon>
        <taxon>Chromadorea</taxon>
        <taxon>Rhabditida</taxon>
        <taxon>Tylenchina</taxon>
        <taxon>Panagrolaimomorpha</taxon>
        <taxon>Panagrolaimoidea</taxon>
        <taxon>Panagrolaimidae</taxon>
        <taxon>Panagrolaimus</taxon>
    </lineage>
</organism>
<feature type="compositionally biased region" description="Basic residues" evidence="1">
    <location>
        <begin position="286"/>
        <end position="295"/>
    </location>
</feature>
<evidence type="ECO:0000256" key="1">
    <source>
        <dbReference type="SAM" id="MobiDB-lite"/>
    </source>
</evidence>
<sequence>MNAKRYRLKKFFIDVEKFKESGVITPEDFAQVIQRHADEENVNWGEIEDILGLYALADSASKDTGGIPDSILKEAMYFVLSLQAKTLEHGWLRNHVLSLQRQWKNEMEKDRATKRKTMISMEAKHIHPFHDLKRKRKRATPAVAQSLMGISSLLSHARTCMVLEDGDHEVVERNDGNIEVDGEMLTFESWSKLSGSGESIISYENKDQFENKVMPTPSIITLESAPVKPKRFKKDKSYESSPPGVQIKRRRTVSEEGEISSDSEKSSSSSDDDSDLDADNAQSKRAASRRQRRQNVKNNHYEMKRRMQDIFNQRFDVVCYLSTEQKVELLRSLRMVYGERDESMKTKEALSKFLSQP</sequence>
<evidence type="ECO:0000313" key="3">
    <source>
        <dbReference type="WBParaSite" id="PSU_v2.g7674.t1"/>
    </source>
</evidence>
<accession>A0A914Z6Z2</accession>
<proteinExistence type="predicted"/>
<name>A0A914Z6Z2_9BILA</name>